<name>A0A3M7R6P3_BRAPC</name>
<evidence type="ECO:0000313" key="2">
    <source>
        <dbReference type="Proteomes" id="UP000276133"/>
    </source>
</evidence>
<sequence length="80" mass="8953">MTCKSIKKDLCRFEAELILNKLNENKSIGSDAISPLDAKIHIRTVLDSNGQNITDPFKICQILNSHFETVFTKNDAKNGC</sequence>
<accession>A0A3M7R6P3</accession>
<dbReference type="EMBL" id="REGN01004117">
    <property type="protein sequence ID" value="RNA19054.1"/>
    <property type="molecule type" value="Genomic_DNA"/>
</dbReference>
<organism evidence="1 2">
    <name type="scientific">Brachionus plicatilis</name>
    <name type="common">Marine rotifer</name>
    <name type="synonym">Brachionus muelleri</name>
    <dbReference type="NCBI Taxonomy" id="10195"/>
    <lineage>
        <taxon>Eukaryota</taxon>
        <taxon>Metazoa</taxon>
        <taxon>Spiralia</taxon>
        <taxon>Gnathifera</taxon>
        <taxon>Rotifera</taxon>
        <taxon>Eurotatoria</taxon>
        <taxon>Monogononta</taxon>
        <taxon>Pseudotrocha</taxon>
        <taxon>Ploima</taxon>
        <taxon>Brachionidae</taxon>
        <taxon>Brachionus</taxon>
    </lineage>
</organism>
<comment type="caution">
    <text evidence="1">The sequence shown here is derived from an EMBL/GenBank/DDBJ whole genome shotgun (WGS) entry which is preliminary data.</text>
</comment>
<proteinExistence type="predicted"/>
<keyword evidence="2" id="KW-1185">Reference proteome</keyword>
<dbReference type="Proteomes" id="UP000276133">
    <property type="component" value="Unassembled WGS sequence"/>
</dbReference>
<protein>
    <submittedName>
        <fullName evidence="1">Uncharacterized protein</fullName>
    </submittedName>
</protein>
<evidence type="ECO:0000313" key="1">
    <source>
        <dbReference type="EMBL" id="RNA19054.1"/>
    </source>
</evidence>
<reference evidence="1 2" key="1">
    <citation type="journal article" date="2018" name="Sci. Rep.">
        <title>Genomic signatures of local adaptation to the degree of environmental predictability in rotifers.</title>
        <authorList>
            <person name="Franch-Gras L."/>
            <person name="Hahn C."/>
            <person name="Garcia-Roger E.M."/>
            <person name="Carmona M.J."/>
            <person name="Serra M."/>
            <person name="Gomez A."/>
        </authorList>
    </citation>
    <scope>NUCLEOTIDE SEQUENCE [LARGE SCALE GENOMIC DNA]</scope>
    <source>
        <strain evidence="1">HYR1</strain>
    </source>
</reference>
<dbReference type="AlphaFoldDB" id="A0A3M7R6P3"/>
<gene>
    <name evidence="1" type="ORF">BpHYR1_028241</name>
</gene>